<gene>
    <name evidence="2" type="ORF">GCM10022257_16360</name>
</gene>
<sequence length="114" mass="12731">MDKNFNQLKDMELLNRGLFRAGHLCILIFGILIVALGAHLKLSKTTWINLAQKLGSLVIFGATILVIYGFITELLTNNNERPLTRFSLYLILFGVSTHGLISLVPNSKNPHIDL</sequence>
<comment type="caution">
    <text evidence="2">The sequence shown here is derived from an EMBL/GenBank/DDBJ whole genome shotgun (WGS) entry which is preliminary data.</text>
</comment>
<keyword evidence="1" id="KW-0472">Membrane</keyword>
<keyword evidence="1" id="KW-0812">Transmembrane</keyword>
<protein>
    <submittedName>
        <fullName evidence="2">Uncharacterized protein</fullName>
    </submittedName>
</protein>
<name>A0ABP8EBD3_9FLAO</name>
<keyword evidence="3" id="KW-1185">Reference proteome</keyword>
<keyword evidence="1" id="KW-1133">Transmembrane helix</keyword>
<dbReference type="RefSeq" id="WP_139000564.1">
    <property type="nucleotide sequence ID" value="NZ_BAABAV010000001.1"/>
</dbReference>
<feature type="transmembrane region" description="Helical" evidence="1">
    <location>
        <begin position="86"/>
        <end position="104"/>
    </location>
</feature>
<evidence type="ECO:0000256" key="1">
    <source>
        <dbReference type="SAM" id="Phobius"/>
    </source>
</evidence>
<dbReference type="EMBL" id="BAABAV010000001">
    <property type="protein sequence ID" value="GAA4269535.1"/>
    <property type="molecule type" value="Genomic_DNA"/>
</dbReference>
<evidence type="ECO:0000313" key="3">
    <source>
        <dbReference type="Proteomes" id="UP001500027"/>
    </source>
</evidence>
<organism evidence="2 3">
    <name type="scientific">Hyunsoonleella aestuarii</name>
    <dbReference type="NCBI Taxonomy" id="912802"/>
    <lineage>
        <taxon>Bacteria</taxon>
        <taxon>Pseudomonadati</taxon>
        <taxon>Bacteroidota</taxon>
        <taxon>Flavobacteriia</taxon>
        <taxon>Flavobacteriales</taxon>
        <taxon>Flavobacteriaceae</taxon>
    </lineage>
</organism>
<feature type="transmembrane region" description="Helical" evidence="1">
    <location>
        <begin position="54"/>
        <end position="74"/>
    </location>
</feature>
<accession>A0ABP8EBD3</accession>
<proteinExistence type="predicted"/>
<reference evidence="3" key="1">
    <citation type="journal article" date="2019" name="Int. J. Syst. Evol. Microbiol.">
        <title>The Global Catalogue of Microorganisms (GCM) 10K type strain sequencing project: providing services to taxonomists for standard genome sequencing and annotation.</title>
        <authorList>
            <consortium name="The Broad Institute Genomics Platform"/>
            <consortium name="The Broad Institute Genome Sequencing Center for Infectious Disease"/>
            <person name="Wu L."/>
            <person name="Ma J."/>
        </authorList>
    </citation>
    <scope>NUCLEOTIDE SEQUENCE [LARGE SCALE GENOMIC DNA]</scope>
    <source>
        <strain evidence="3">JCM 17452</strain>
    </source>
</reference>
<dbReference type="Proteomes" id="UP001500027">
    <property type="component" value="Unassembled WGS sequence"/>
</dbReference>
<feature type="transmembrane region" description="Helical" evidence="1">
    <location>
        <begin position="21"/>
        <end position="42"/>
    </location>
</feature>
<evidence type="ECO:0000313" key="2">
    <source>
        <dbReference type="EMBL" id="GAA4269535.1"/>
    </source>
</evidence>